<name>A0A8S0VXE4_CYCAE</name>
<protein>
    <submittedName>
        <fullName evidence="1">Uncharacterized protein</fullName>
    </submittedName>
</protein>
<accession>A0A8S0VXE4</accession>
<proteinExistence type="predicted"/>
<comment type="caution">
    <text evidence="1">The sequence shown here is derived from an EMBL/GenBank/DDBJ whole genome shotgun (WGS) entry which is preliminary data.</text>
</comment>
<evidence type="ECO:0000313" key="1">
    <source>
        <dbReference type="EMBL" id="CAA7266054.1"/>
    </source>
</evidence>
<dbReference type="Proteomes" id="UP000467700">
    <property type="component" value="Unassembled WGS sequence"/>
</dbReference>
<reference evidence="1 2" key="1">
    <citation type="submission" date="2020-01" db="EMBL/GenBank/DDBJ databases">
        <authorList>
            <person name="Gupta K D."/>
        </authorList>
    </citation>
    <scope>NUCLEOTIDE SEQUENCE [LARGE SCALE GENOMIC DNA]</scope>
</reference>
<organism evidence="1 2">
    <name type="scientific">Cyclocybe aegerita</name>
    <name type="common">Black poplar mushroom</name>
    <name type="synonym">Agrocybe aegerita</name>
    <dbReference type="NCBI Taxonomy" id="1973307"/>
    <lineage>
        <taxon>Eukaryota</taxon>
        <taxon>Fungi</taxon>
        <taxon>Dikarya</taxon>
        <taxon>Basidiomycota</taxon>
        <taxon>Agaricomycotina</taxon>
        <taxon>Agaricomycetes</taxon>
        <taxon>Agaricomycetidae</taxon>
        <taxon>Agaricales</taxon>
        <taxon>Agaricineae</taxon>
        <taxon>Bolbitiaceae</taxon>
        <taxon>Cyclocybe</taxon>
    </lineage>
</organism>
<dbReference type="AlphaFoldDB" id="A0A8S0VXE4"/>
<evidence type="ECO:0000313" key="2">
    <source>
        <dbReference type="Proteomes" id="UP000467700"/>
    </source>
</evidence>
<dbReference type="EMBL" id="CACVBS010000052">
    <property type="protein sequence ID" value="CAA7266054.1"/>
    <property type="molecule type" value="Genomic_DNA"/>
</dbReference>
<sequence>MSHKVTDSDVSSCSAITDIRIPERIVVSIHSEPFCLSRIIQPPRSSNNVPSEARRLDDHIIVTFTEDGGFDTSRESGVSDAEVCWPASLIDKAQDENGV</sequence>
<gene>
    <name evidence="1" type="ORF">AAE3_LOCUS8357</name>
</gene>
<keyword evidence="2" id="KW-1185">Reference proteome</keyword>